<keyword evidence="7" id="KW-0539">Nucleus</keyword>
<evidence type="ECO:0000313" key="11">
    <source>
        <dbReference type="RefSeq" id="XP_019087575.1"/>
    </source>
</evidence>
<evidence type="ECO:0000256" key="3">
    <source>
        <dbReference type="ARBA" id="ARBA00022741"/>
    </source>
</evidence>
<evidence type="ECO:0000256" key="5">
    <source>
        <dbReference type="ARBA" id="ARBA00022833"/>
    </source>
</evidence>
<dbReference type="PANTHER" id="PTHR45626:SF22">
    <property type="entry name" value="DNA REPAIR PROTEIN RAD5"/>
    <property type="match status" value="1"/>
</dbReference>
<evidence type="ECO:0000256" key="1">
    <source>
        <dbReference type="ARBA" id="ARBA00004123"/>
    </source>
</evidence>
<dbReference type="RefSeq" id="XP_019087575.1">
    <property type="nucleotide sequence ID" value="XM_019232030.1"/>
</dbReference>
<sequence>MGIVTDDEAEIRITESQAVSSSDECKIVADTPDFIDGSSLAVRTTTGVRISALSSEQSLGETDVGCSNNEDPSGVVPAIALPTAKDEVTVACVNKEILESDSFRAAGLEIRVVKEEEPDFYVENRVGDNKVDEMISDSIEQSVVDIVSSASGGYCDVKVEVVEPELCVASLVVVKEEEMVVDSKTKSVAETVSGYDCVSVKVKEEPDLGTLEEKHDSVYPSVLSKKDEVIGVQEGEPSEINGLLQENKKLEQENGLLSPGDSAKRRKMEVQPSVPVGFKNFILAPTPLRVVKPENLDTPEVIDLESKNLNSIVKQESSYTHVKMEPVEEMKVGTVMLSPQVKDMKYSREQKPLYVKKEPVEARKVKVEDGDFPVEKDWYLVGRSLVTATSTSKGRKLEDNEIVNFTFSSVLNWKVPNIVRFSTKRCGEIGRLPMEWSNWAVCLLRSGKVKMLGRCVAAPAMLTMMQEIMLYVSFYIHSSIFTDVSKSTWRIGSSPNVDSTLHPLLQLFKHLTIKPYQKAEFTPEELNSRKRSLNLENDFDERAALLAIAKRRKGCPQSLEQNKDEEDAPESYMNRIVGAVDSYNLEEMEAPSPLTCNLRPYQKQALYWMSESEKGIDVEKAAETLHPCWEAYRICDERAPSIYVNIFSGEATIQFPTATQMARGGILADAMGLGKTVMTIALILARPGRGNPENEDDMAADVNADKRKRKESHTALTSVKAKGGTLIICPMALLSQWKNT</sequence>
<protein>
    <submittedName>
        <fullName evidence="11">SWI/SNF-related matrix-associated actin-dependent regulator of chromatin subfamily A member 3-like 3</fullName>
    </submittedName>
</protein>
<dbReference type="InterPro" id="IPR027417">
    <property type="entry name" value="P-loop_NTPase"/>
</dbReference>
<feature type="domain" description="HIRAN" evidence="9">
    <location>
        <begin position="381"/>
        <end position="476"/>
    </location>
</feature>
<comment type="subcellular location">
    <subcellularLocation>
        <location evidence="1">Nucleus</location>
    </subcellularLocation>
</comment>
<evidence type="ECO:0000313" key="10">
    <source>
        <dbReference type="Proteomes" id="UP000694864"/>
    </source>
</evidence>
<keyword evidence="2" id="KW-0479">Metal-binding</keyword>
<reference evidence="10" key="1">
    <citation type="journal article" date="2014" name="Nat. Commun.">
        <title>The emerging biofuel crop Camelina sativa retains a highly undifferentiated hexaploid genome structure.</title>
        <authorList>
            <person name="Kagale S."/>
            <person name="Koh C."/>
            <person name="Nixon J."/>
            <person name="Bollina V."/>
            <person name="Clarke W.E."/>
            <person name="Tuteja R."/>
            <person name="Spillane C."/>
            <person name="Robinson S.J."/>
            <person name="Links M.G."/>
            <person name="Clarke C."/>
            <person name="Higgins E.E."/>
            <person name="Huebert T."/>
            <person name="Sharpe A.G."/>
            <person name="Parkin I.A."/>
        </authorList>
    </citation>
    <scope>NUCLEOTIDE SEQUENCE [LARGE SCALE GENOMIC DNA]</scope>
    <source>
        <strain evidence="10">cv. DH55</strain>
    </source>
</reference>
<dbReference type="InterPro" id="IPR014905">
    <property type="entry name" value="HIRAN"/>
</dbReference>
<evidence type="ECO:0000256" key="6">
    <source>
        <dbReference type="ARBA" id="ARBA00022840"/>
    </source>
</evidence>
<dbReference type="SUPFAM" id="SSF52540">
    <property type="entry name" value="P-loop containing nucleoside triphosphate hydrolases"/>
    <property type="match status" value="1"/>
</dbReference>
<dbReference type="SMART" id="SM00910">
    <property type="entry name" value="HIRAN"/>
    <property type="match status" value="1"/>
</dbReference>
<keyword evidence="4" id="KW-0378">Hydrolase</keyword>
<dbReference type="PANTHER" id="PTHR45626">
    <property type="entry name" value="TRANSCRIPTION TERMINATION FACTOR 2-RELATED"/>
    <property type="match status" value="1"/>
</dbReference>
<proteinExistence type="predicted"/>
<keyword evidence="10" id="KW-1185">Reference proteome</keyword>
<dbReference type="Gene3D" id="3.40.50.10810">
    <property type="entry name" value="Tandem AAA-ATPase domain"/>
    <property type="match status" value="1"/>
</dbReference>
<keyword evidence="5" id="KW-0862">Zinc</keyword>
<feature type="region of interest" description="Disordered" evidence="8">
    <location>
        <begin position="691"/>
        <end position="714"/>
    </location>
</feature>
<reference evidence="11" key="2">
    <citation type="submission" date="2025-08" db="UniProtKB">
        <authorList>
            <consortium name="RefSeq"/>
        </authorList>
    </citation>
    <scope>IDENTIFICATION</scope>
    <source>
        <tissue evidence="11">Leaf</tissue>
    </source>
</reference>
<keyword evidence="3" id="KW-0547">Nucleotide-binding</keyword>
<evidence type="ECO:0000259" key="9">
    <source>
        <dbReference type="SMART" id="SM00910"/>
    </source>
</evidence>
<dbReference type="GeneID" id="109127395"/>
<name>A0ABM1QLD7_CAMSA</name>
<dbReference type="Pfam" id="PF00176">
    <property type="entry name" value="SNF2-rel_dom"/>
    <property type="match status" value="1"/>
</dbReference>
<dbReference type="InterPro" id="IPR050628">
    <property type="entry name" value="SNF2_RAD54_helicase_TF"/>
</dbReference>
<gene>
    <name evidence="11" type="primary">LOC109127395</name>
</gene>
<dbReference type="Proteomes" id="UP000694864">
    <property type="component" value="Chromosome 11"/>
</dbReference>
<evidence type="ECO:0000256" key="4">
    <source>
        <dbReference type="ARBA" id="ARBA00022801"/>
    </source>
</evidence>
<evidence type="ECO:0000256" key="7">
    <source>
        <dbReference type="ARBA" id="ARBA00023242"/>
    </source>
</evidence>
<dbReference type="InterPro" id="IPR000330">
    <property type="entry name" value="SNF2_N"/>
</dbReference>
<keyword evidence="6" id="KW-0067">ATP-binding</keyword>
<dbReference type="InterPro" id="IPR038718">
    <property type="entry name" value="SNF2-like_sf"/>
</dbReference>
<evidence type="ECO:0000256" key="8">
    <source>
        <dbReference type="SAM" id="MobiDB-lite"/>
    </source>
</evidence>
<accession>A0ABM1QLD7</accession>
<evidence type="ECO:0000256" key="2">
    <source>
        <dbReference type="ARBA" id="ARBA00022723"/>
    </source>
</evidence>
<organism evidence="10 11">
    <name type="scientific">Camelina sativa</name>
    <name type="common">False flax</name>
    <name type="synonym">Myagrum sativum</name>
    <dbReference type="NCBI Taxonomy" id="90675"/>
    <lineage>
        <taxon>Eukaryota</taxon>
        <taxon>Viridiplantae</taxon>
        <taxon>Streptophyta</taxon>
        <taxon>Embryophyta</taxon>
        <taxon>Tracheophyta</taxon>
        <taxon>Spermatophyta</taxon>
        <taxon>Magnoliopsida</taxon>
        <taxon>eudicotyledons</taxon>
        <taxon>Gunneridae</taxon>
        <taxon>Pentapetalae</taxon>
        <taxon>rosids</taxon>
        <taxon>malvids</taxon>
        <taxon>Brassicales</taxon>
        <taxon>Brassicaceae</taxon>
        <taxon>Camelineae</taxon>
        <taxon>Camelina</taxon>
    </lineage>
</organism>
<dbReference type="Pfam" id="PF08797">
    <property type="entry name" value="HIRAN"/>
    <property type="match status" value="1"/>
</dbReference>